<proteinExistence type="predicted"/>
<feature type="coiled-coil region" evidence="1">
    <location>
        <begin position="41"/>
        <end position="208"/>
    </location>
</feature>
<comment type="caution">
    <text evidence="2">The sequence shown here is derived from an EMBL/GenBank/DDBJ whole genome shotgun (WGS) entry which is preliminary data.</text>
</comment>
<evidence type="ECO:0000313" key="3">
    <source>
        <dbReference type="Proteomes" id="UP001149954"/>
    </source>
</evidence>
<dbReference type="OrthoDB" id="5421041at2759"/>
<gene>
    <name evidence="2" type="ORF">N7463_000337</name>
</gene>
<dbReference type="EMBL" id="JAPWDS010000001">
    <property type="protein sequence ID" value="KAJ5519884.1"/>
    <property type="molecule type" value="Genomic_DNA"/>
</dbReference>
<protein>
    <submittedName>
        <fullName evidence="2">Uncharacterized protein</fullName>
    </submittedName>
</protein>
<accession>A0A9X0CAZ6</accession>
<sequence>MSTETKVLRAPNQGVTALPVTSEALEITVRQICIFASSSEMKIASAIILEMQNQREQLKKKSNELLEVRKKLEEQEKNQTIAMDQWFIGMQTQKSKFEASEAQVQSLRQTIAKKDNELAESARKIKNVEEEKKKAQLEYLSEKAKANGLSDDITSLQRRFKEMDATINNLQKAKLGMTNSLSSERKKNEELEKEVSSLKNFVQKSQARLEKLEGYGFCGHQMDEDSMANEFSSLWDYATHQMHHIMMQDIDTAVLNNKTFECLRKGDLSIRDVPMPSSNTPAAKGMRLAVVLAILSKEIDKHIFQPNYLVPGDSQLRHVMSNLAETDSDKESFCRSMLLSINQQSQQETAKLRIQDVLRDVSSCVHSFLSAAQYEEFRQRVANIAEKAINIWLPLQRSQQKYESDFDPLDWNDNEWATFNLPGENTEKNTTAHGIASDTLLTIFPRISQVNGDRRHPLTFVTQLTKSHPLYIQAGQEINRKPDNPTIGRMSSNGTRRKSIATNTARPGENIFFEKKANGV</sequence>
<evidence type="ECO:0000313" key="2">
    <source>
        <dbReference type="EMBL" id="KAJ5519884.1"/>
    </source>
</evidence>
<evidence type="ECO:0000256" key="1">
    <source>
        <dbReference type="SAM" id="Coils"/>
    </source>
</evidence>
<organism evidence="2 3">
    <name type="scientific">Penicillium fimorum</name>
    <dbReference type="NCBI Taxonomy" id="1882269"/>
    <lineage>
        <taxon>Eukaryota</taxon>
        <taxon>Fungi</taxon>
        <taxon>Dikarya</taxon>
        <taxon>Ascomycota</taxon>
        <taxon>Pezizomycotina</taxon>
        <taxon>Eurotiomycetes</taxon>
        <taxon>Eurotiomycetidae</taxon>
        <taxon>Eurotiales</taxon>
        <taxon>Aspergillaceae</taxon>
        <taxon>Penicillium</taxon>
    </lineage>
</organism>
<keyword evidence="3" id="KW-1185">Reference proteome</keyword>
<name>A0A9X0CAZ6_9EURO</name>
<dbReference type="AlphaFoldDB" id="A0A9X0CAZ6"/>
<dbReference type="Proteomes" id="UP001149954">
    <property type="component" value="Unassembled WGS sequence"/>
</dbReference>
<reference evidence="2" key="1">
    <citation type="submission" date="2022-12" db="EMBL/GenBank/DDBJ databases">
        <authorList>
            <person name="Petersen C."/>
        </authorList>
    </citation>
    <scope>NUCLEOTIDE SEQUENCE</scope>
    <source>
        <strain evidence="2">IBT 29495</strain>
    </source>
</reference>
<reference evidence="2" key="2">
    <citation type="journal article" date="2023" name="IMA Fungus">
        <title>Comparative genomic study of the Penicillium genus elucidates a diverse pangenome and 15 lateral gene transfer events.</title>
        <authorList>
            <person name="Petersen C."/>
            <person name="Sorensen T."/>
            <person name="Nielsen M.R."/>
            <person name="Sondergaard T.E."/>
            <person name="Sorensen J.L."/>
            <person name="Fitzpatrick D.A."/>
            <person name="Frisvad J.C."/>
            <person name="Nielsen K.L."/>
        </authorList>
    </citation>
    <scope>NUCLEOTIDE SEQUENCE</scope>
    <source>
        <strain evidence="2">IBT 29495</strain>
    </source>
</reference>
<keyword evidence="1" id="KW-0175">Coiled coil</keyword>